<reference evidence="2" key="1">
    <citation type="submission" date="2022-11" db="EMBL/GenBank/DDBJ databases">
        <title>Biodiversity and phylogenetic relationships of bacteria.</title>
        <authorList>
            <person name="Machado R.A.R."/>
            <person name="Bhat A."/>
            <person name="Loulou A."/>
            <person name="Kallel S."/>
        </authorList>
    </citation>
    <scope>NUCLEOTIDE SEQUENCE</scope>
    <source>
        <strain evidence="2">A-IN1</strain>
    </source>
</reference>
<proteinExistence type="predicted"/>
<dbReference type="Proteomes" id="UP001146019">
    <property type="component" value="Unassembled WGS sequence"/>
</dbReference>
<feature type="transmembrane region" description="Helical" evidence="1">
    <location>
        <begin position="338"/>
        <end position="370"/>
    </location>
</feature>
<evidence type="ECO:0000313" key="3">
    <source>
        <dbReference type="Proteomes" id="UP001146019"/>
    </source>
</evidence>
<protein>
    <submittedName>
        <fullName evidence="2">Uncharacterized protein</fullName>
    </submittedName>
</protein>
<keyword evidence="1" id="KW-1133">Transmembrane helix</keyword>
<feature type="transmembrane region" description="Helical" evidence="1">
    <location>
        <begin position="94"/>
        <end position="114"/>
    </location>
</feature>
<evidence type="ECO:0000313" key="2">
    <source>
        <dbReference type="EMBL" id="MCX5467114.1"/>
    </source>
</evidence>
<organism evidence="2 3">
    <name type="scientific">Acinetobacter nematophilus</name>
    <dbReference type="NCBI Taxonomy" id="2994642"/>
    <lineage>
        <taxon>Bacteria</taxon>
        <taxon>Pseudomonadati</taxon>
        <taxon>Pseudomonadota</taxon>
        <taxon>Gammaproteobacteria</taxon>
        <taxon>Moraxellales</taxon>
        <taxon>Moraxellaceae</taxon>
        <taxon>Acinetobacter</taxon>
    </lineage>
</organism>
<dbReference type="AlphaFoldDB" id="A0A9X3DY72"/>
<keyword evidence="1" id="KW-0812">Transmembrane</keyword>
<keyword evidence="3" id="KW-1185">Reference proteome</keyword>
<keyword evidence="1" id="KW-0472">Membrane</keyword>
<feature type="transmembrane region" description="Helical" evidence="1">
    <location>
        <begin position="386"/>
        <end position="403"/>
    </location>
</feature>
<name>A0A9X3DY72_9GAMM</name>
<dbReference type="RefSeq" id="WP_266129521.1">
    <property type="nucleotide sequence ID" value="NZ_JAPKMY010000002.1"/>
</dbReference>
<evidence type="ECO:0000256" key="1">
    <source>
        <dbReference type="SAM" id="Phobius"/>
    </source>
</evidence>
<accession>A0A9X3DY72</accession>
<gene>
    <name evidence="2" type="ORF">OSH00_05075</name>
</gene>
<dbReference type="EMBL" id="JAPKMY010000002">
    <property type="protein sequence ID" value="MCX5467114.1"/>
    <property type="molecule type" value="Genomic_DNA"/>
</dbReference>
<comment type="caution">
    <text evidence="2">The sequence shown here is derived from an EMBL/GenBank/DDBJ whole genome shotgun (WGS) entry which is preliminary data.</text>
</comment>
<feature type="transmembrane region" description="Helical" evidence="1">
    <location>
        <begin position="120"/>
        <end position="142"/>
    </location>
</feature>
<sequence>MMHIENLAEESGNISFIEYTATGIFVLKIKSRKYRGTKIQSQIFELEDDVQVIFNALDKDIYAVFNKTKQILYLNDQIESVEHFDAVLNLRKSLSFSMAVLIFALGAYPFYQYFMDGTVYYFDTFIHLTILTLGSCFVYFIYEGLKLNQQTSRNIEALFHMLDLPILSKRTLESLKLINSYFYEFDQLYDLSLINHLRRGLNDTALKTQLQQQTEKLFQFGLTQHELAKFKLETISGRLDQSVIETRESTTAHPDALTEVKFNLQGINFYSYLDDFFFVQGTDVMMIISQQDDSTGQYAWLIYDGHAYLSMDEELIQVMQRPQFPQTHHEKYMQTLRLITGFIVLVSFILFDIFAAFIALAISIVSYYYFQFCHAVFLKFSFSKDIYAYLGFQSLQLFQVLNLKKFKSDNFKSVYLTSIVRPSRTGFNIEKRRSR</sequence>